<dbReference type="NCBIfam" id="TIGR03503">
    <property type="entry name" value="TIGR03503 family protein"/>
    <property type="match status" value="1"/>
</dbReference>
<dbReference type="EMBL" id="CP038448">
    <property type="protein sequence ID" value="QJT39721.1"/>
    <property type="molecule type" value="Genomic_DNA"/>
</dbReference>
<reference evidence="2 3" key="1">
    <citation type="submission" date="2019-03" db="EMBL/GenBank/DDBJ databases">
        <title>Novel transposon Tn6433 accelerates the dissemination of tet(E) in Aeromonas from aerobic biofilm under oxytetracycline stress.</title>
        <authorList>
            <person name="Shi Y."/>
            <person name="Tian Z."/>
            <person name="Zhang Y."/>
            <person name="Zhang H."/>
            <person name="Yang M."/>
        </authorList>
    </citation>
    <scope>NUCLEOTIDE SEQUENCE [LARGE SCALE GENOMIC DNA]</scope>
    <source>
        <strain evidence="2 3">R50-22</strain>
    </source>
</reference>
<evidence type="ECO:0000313" key="3">
    <source>
        <dbReference type="Proteomes" id="UP000502657"/>
    </source>
</evidence>
<evidence type="ECO:0000256" key="1">
    <source>
        <dbReference type="SAM" id="Phobius"/>
    </source>
</evidence>
<dbReference type="Proteomes" id="UP000502657">
    <property type="component" value="Chromosome"/>
</dbReference>
<feature type="transmembrane region" description="Helical" evidence="1">
    <location>
        <begin position="380"/>
        <end position="403"/>
    </location>
</feature>
<protein>
    <submittedName>
        <fullName evidence="2">TIGR03503 family protein</fullName>
    </submittedName>
</protein>
<accession>A0ABX6NTL6</accession>
<dbReference type="InterPro" id="IPR020010">
    <property type="entry name" value="CHP03503"/>
</dbReference>
<keyword evidence="3" id="KW-1185">Reference proteome</keyword>
<keyword evidence="1" id="KW-0812">Transmembrane</keyword>
<sequence>MRPGWIWCRRKGEPACGGNEFALGGLLLLTSLSGMANEVFAPSDIPLLDNRFRIDYGVKEITFIIKRKPGTPSVILVRPDGSKLYVGKVTPPEVGWLALKDQDLITVRNPMPGPWQAIGEVDPDNRVRLLSDIRLESEPLPTRLYQGERVKLQSRLLIDGAAPGAGYYLSDLGMTVKLQQFNDTAQSGEPIAEETLGHYLDDGKGLDEVPGDGVLTAEAVLDVPAGKYRALYSTGNQVFSRAQSQQVLLFPWPLSYTLDAPSGDTGARLSLLIDADELDPASVVIQGKAIDSAGISMAFNAVATEPRLGVDLSALKAAGQYKVEATLFGTTRLGREVQLQLPVKSFTIMPPPAPTPSAASPISAAAPTQAKFEERESPVWLPWALGGGGLLLLLLGAGGFILLQKRRTLHKVMAAQKAQSEVVPPAPKLDLNLPEQ</sequence>
<evidence type="ECO:0000313" key="2">
    <source>
        <dbReference type="EMBL" id="QJT39721.1"/>
    </source>
</evidence>
<keyword evidence="1" id="KW-0472">Membrane</keyword>
<name>A0ABX6NTL6_AERME</name>
<keyword evidence="1" id="KW-1133">Transmembrane helix</keyword>
<proteinExistence type="predicted"/>
<organism evidence="2 3">
    <name type="scientific">Aeromonas media</name>
    <dbReference type="NCBI Taxonomy" id="651"/>
    <lineage>
        <taxon>Bacteria</taxon>
        <taxon>Pseudomonadati</taxon>
        <taxon>Pseudomonadota</taxon>
        <taxon>Gammaproteobacteria</taxon>
        <taxon>Aeromonadales</taxon>
        <taxon>Aeromonadaceae</taxon>
        <taxon>Aeromonas</taxon>
    </lineage>
</organism>
<gene>
    <name evidence="2" type="ORF">E4188_15240</name>
</gene>